<organism evidence="1 2">
    <name type="scientific">Corynebacterium testudinoris</name>
    <dbReference type="NCBI Taxonomy" id="136857"/>
    <lineage>
        <taxon>Bacteria</taxon>
        <taxon>Bacillati</taxon>
        <taxon>Actinomycetota</taxon>
        <taxon>Actinomycetes</taxon>
        <taxon>Mycobacteriales</taxon>
        <taxon>Corynebacteriaceae</taxon>
        <taxon>Corynebacterium</taxon>
    </lineage>
</organism>
<name>A0A0G3H4V5_9CORY</name>
<dbReference type="PATRIC" id="fig|136857.5.peg.993"/>
<dbReference type="Proteomes" id="UP000035540">
    <property type="component" value="Chromosome"/>
</dbReference>
<dbReference type="STRING" id="136857.CTEST_04995"/>
<gene>
    <name evidence="1" type="ORF">CTEST_04995</name>
</gene>
<keyword evidence="2" id="KW-1185">Reference proteome</keyword>
<dbReference type="AlphaFoldDB" id="A0A0G3H4V5"/>
<dbReference type="EMBL" id="CP011545">
    <property type="protein sequence ID" value="AKK08446.1"/>
    <property type="molecule type" value="Genomic_DNA"/>
</dbReference>
<reference evidence="1 2" key="1">
    <citation type="journal article" date="2015" name="Genome Announc.">
        <title>Complete Genome Sequence of the Type Strain Corynebacterium testudinoris DSM 44614, Recovered from Necrotic Lesions in the Mouth of a Tortoise.</title>
        <authorList>
            <person name="Ruckert C."/>
            <person name="Kriete M."/>
            <person name="Jaenicke S."/>
            <person name="Winkler A."/>
            <person name="Tauch A."/>
        </authorList>
    </citation>
    <scope>NUCLEOTIDE SEQUENCE [LARGE SCALE GENOMIC DNA]</scope>
    <source>
        <strain evidence="1 2">DSM 44614</strain>
    </source>
</reference>
<proteinExistence type="predicted"/>
<protein>
    <submittedName>
        <fullName evidence="1">Uncharacterized protein</fullName>
    </submittedName>
</protein>
<evidence type="ECO:0000313" key="1">
    <source>
        <dbReference type="EMBL" id="AKK08446.1"/>
    </source>
</evidence>
<sequence>MTITRHRVGPQAKARVFGFGEDRVPAYLLTLRFTDPRGGSVDVALAEGWVRALIHDAAADAVHEVTVTDHAPTFVWLADSDYLPVRSPASLFGGFEQAA</sequence>
<evidence type="ECO:0000313" key="2">
    <source>
        <dbReference type="Proteomes" id="UP000035540"/>
    </source>
</evidence>
<dbReference type="KEGG" id="cted:CTEST_04995"/>
<reference evidence="2" key="2">
    <citation type="submission" date="2015-05" db="EMBL/GenBank/DDBJ databases">
        <title>Complete genome sequence of Corynebacterium testudinoris DSM 44614, recovered from necrotic lesions in the mouth of a tortoise.</title>
        <authorList>
            <person name="Ruckert C."/>
            <person name="Albersmeier A."/>
            <person name="Winkler A."/>
            <person name="Tauch A."/>
        </authorList>
    </citation>
    <scope>NUCLEOTIDE SEQUENCE [LARGE SCALE GENOMIC DNA]</scope>
    <source>
        <strain evidence="2">DSM 44614</strain>
    </source>
</reference>
<accession>A0A0G3H4V5</accession>